<sequence length="198" mass="22885">MIDSLTPTQSRLLALGLLLLLVGVSLFAVIYPVWTLNSHYDETISNHQHQIQLYQRIYSQADHYQSEEARLKRLRQSDRRYLQSKTDSLAKAELQRRVKGVVSSNKGEILSTQIISNDQEDGFSRVAIRVRMKSTLENSVSIFHKLESEKPFLFVDEIVIRSRPIARRRLPANKKIKQTLELLDIDFKLVGYMKGQDS</sequence>
<proteinExistence type="predicted"/>
<reference evidence="1" key="1">
    <citation type="journal article" date="2021" name="Proc. Natl. Acad. Sci. U.S.A.">
        <title>Global biogeography of chemosynthetic symbionts reveals both localized and globally distributed symbiont groups. .</title>
        <authorList>
            <person name="Osvatic J.T."/>
            <person name="Wilkins L.G.E."/>
            <person name="Leibrecht L."/>
            <person name="Leray M."/>
            <person name="Zauner S."/>
            <person name="Polzin J."/>
            <person name="Camacho Y."/>
            <person name="Gros O."/>
            <person name="van Gils J.A."/>
            <person name="Eisen J.A."/>
            <person name="Petersen J.M."/>
            <person name="Yuen B."/>
        </authorList>
    </citation>
    <scope>NUCLEOTIDE SEQUENCE</scope>
    <source>
        <strain evidence="1">MAGclacostrist064TRANS</strain>
    </source>
</reference>
<dbReference type="InterPro" id="IPR034756">
    <property type="entry name" value="T2SSM_b"/>
</dbReference>
<accession>A0A9E4N7G4</accession>
<organism evidence="1 2">
    <name type="scientific">Candidatus Thiodiazotropha taylori</name>
    <dbReference type="NCBI Taxonomy" id="2792791"/>
    <lineage>
        <taxon>Bacteria</taxon>
        <taxon>Pseudomonadati</taxon>
        <taxon>Pseudomonadota</taxon>
        <taxon>Gammaproteobacteria</taxon>
        <taxon>Chromatiales</taxon>
        <taxon>Sedimenticolaceae</taxon>
        <taxon>Candidatus Thiodiazotropha</taxon>
    </lineage>
</organism>
<evidence type="ECO:0000313" key="1">
    <source>
        <dbReference type="EMBL" id="MCG7948866.1"/>
    </source>
</evidence>
<dbReference type="Pfam" id="PF10741">
    <property type="entry name" value="T2SSM_b"/>
    <property type="match status" value="1"/>
</dbReference>
<comment type="caution">
    <text evidence="1">The sequence shown here is derived from an EMBL/GenBank/DDBJ whole genome shotgun (WGS) entry which is preliminary data.</text>
</comment>
<dbReference type="EMBL" id="JAEPCM010000803">
    <property type="protein sequence ID" value="MCG7948866.1"/>
    <property type="molecule type" value="Genomic_DNA"/>
</dbReference>
<dbReference type="Proteomes" id="UP000886667">
    <property type="component" value="Unassembled WGS sequence"/>
</dbReference>
<name>A0A9E4N7G4_9GAMM</name>
<dbReference type="AlphaFoldDB" id="A0A9E4N7G4"/>
<protein>
    <submittedName>
        <fullName evidence="1">Type II secretion system protein GspM</fullName>
    </submittedName>
</protein>
<evidence type="ECO:0000313" key="2">
    <source>
        <dbReference type="Proteomes" id="UP000886667"/>
    </source>
</evidence>
<dbReference type="NCBIfam" id="NF040576">
    <property type="entry name" value="T2SS_GspM_XpsM"/>
    <property type="match status" value="1"/>
</dbReference>
<gene>
    <name evidence="1" type="primary">gspM</name>
    <name evidence="1" type="ORF">JAZ07_21200</name>
</gene>